<accession>A0A934WVN5</accession>
<evidence type="ECO:0000313" key="4">
    <source>
        <dbReference type="Proteomes" id="UP000611723"/>
    </source>
</evidence>
<dbReference type="InterPro" id="IPR013320">
    <property type="entry name" value="ConA-like_dom_sf"/>
</dbReference>
<evidence type="ECO:0000256" key="2">
    <source>
        <dbReference type="SAM" id="SignalP"/>
    </source>
</evidence>
<feature type="compositionally biased region" description="Polar residues" evidence="1">
    <location>
        <begin position="1424"/>
        <end position="1440"/>
    </location>
</feature>
<feature type="chain" id="PRO_5037851402" evidence="2">
    <location>
        <begin position="25"/>
        <end position="3097"/>
    </location>
</feature>
<dbReference type="Pfam" id="PF13385">
    <property type="entry name" value="Laminin_G_3"/>
    <property type="match status" value="1"/>
</dbReference>
<name>A0A934WVN5_9BACT</name>
<dbReference type="SUPFAM" id="SSF49899">
    <property type="entry name" value="Concanavalin A-like lectins/glucanases"/>
    <property type="match status" value="1"/>
</dbReference>
<evidence type="ECO:0000313" key="3">
    <source>
        <dbReference type="EMBL" id="MBK6263894.1"/>
    </source>
</evidence>
<sequence length="3097" mass="334121">MKRFYFLITVVVLINLLSVQSSFGQNGPAGVGNFDGSSGEKQNIIWLDAGDLSSLSNGDAVTTWTDKTTNNNDLIQLGADPVPFFRNDGLASGAYPVVRFDGTERYLQLLDNAGLDESLDGISILGVVYNNNLSGATGIVSKRNAAGNQDSYSIFTWTNNRFIFDVNTGSGNNRLNSSNDVVNVTDDFVFSAVYDGSLQRSFLQTDELASTTLTGNISNTTSDLIIGALNENYGTYFDGDIAELIIYRGGLNDAERLIVENYLAEKYNLAITNDIFGQYVNFDPNYFNDLRAIGTSDGTVKKSISGFSDALQLRERNGGLNTNLEFFAIGHNDAVAHADGVTADIGANITSRWQKDFYLENSQNNIIDNGESDMDLIFDFGDAGLTMGSPANYVLLFRSSTSGNYERVFASDYSSENGDQLVISVPGNRIKSGYYTVGIGAQLISKTWYVLKNGDWSDPNTWTLDAGIAPAPNNPGNDIPGEEDNIIIRNGKTVNVQTGTNDLEIASLRVDGKIDLNNTTGHDFKVINGKGTIEMQGNAGVSNFPLGSTTGSNGFANELNGGLLVVSGTGLEFDQNLTLKDLRIDLTNPTDEVVLGADLTLNGDFTIRKGTWEFGDNTPASREFTVFGDALIQNNGSTQDGRITTSTQNVRHNFNLYGDFTNEGDARFSQRTTQTVGSDPTDGITDFHLLSTDRNQEISANGPTYFLRVIIDKGDPAYSATFTASQASNFVLTGRANDNTGGDIDDPTDNENAFGLITGTAVLGTNINVNPLNNTGNYSIGTNAKLLIDGGFARKTGGDAITPYGEIEINAGTLQVESSSGITSRGTGLLKVNGGTVNIPQFRTSVNGPENVGGLEINGGQVNIGQTNGVSPSNNYYTLSLTYTENAFIMTGGELNVSDASNRGLVFINSAPGNVNVSGGQVNLYRTNNNLAKITSKAPFYNLSLDNSNNSTNANAKFAVVTGSSGNGGEERTITDPNLYVLNNLILETGTTRTSGGNTYGSYIDFCDGGNCNDLFVGGDLRIEDSAVLDIWSGNADNAGSSTVTFNSNNDAVLYIGDITTYDEAFVGYTDPESVVTFGVWEHPFYNLIIDKPNAVLSLQAKDPGVTGNTTDIKTTSGGKNVESWRTNIFKVVNEFSLENGTLDQMDNRNISYTDSFGTFNIGYSMRLYVNDVSLNGTLFTYEDGVSPKNANVRFRINAGTVNLSGTEGSEIGNVRINLAGTSGGDTLKLNSDIYIKRMEYRHGKVNLQNNNLKIDILDFNLANVEVNTASGGRPVFDNNNLFLVSGNPSARGLSLKWPRNVNTNYPEYDNDNSGYNQEQILWFPLGPGYPDGSENSKMNMGTTYFHEDATTFADEGYITMKMINQPTQLVNQGETSGDLLDIYWEVDYEGFENTLPTVSQLFQYQDSQVAGTEGNYVPGSILNSNPYTRSSQDASNIKTGGSGGNNGQLLGTDPRNVIVFTDSNNGIGAGRFIENDGSLNWTDFPGNGFQLQGAYYTAGIQNYFVGAPTVYYSNRNATRNWNDNNSWYDAPTGTTNPPDFPEAGDIAIIRGDNFSDAIRVNGNQEAAEVIFQREGTYSDVEDIPRLWLEPTDELTVGKISGAGELYLRNNLSNFPVVNADIGEYAANDTSVVIFYMTQNGTYNIDETDFFTEFPTLRIYGQLANYNRIVSFDYDFKAKNLNVDGQSILRIGGNYTVEKRTRLGYTGGGRIEFPNGSEAFKLKTGEFVTGRAKGGSDNDYRITVNTGGGNGVEHIFEVENNIDLNFADAFDEGTATFDLFSNFSDNNAILKLSGTGNYSFLDNYSAGNSDIELYKIQMDKESLSDSFTFGDGFDIPDATSTFQPIEILNGTLIMNTPDINGGTGVTLANESNFLLPNTNNPEASSGSGSLELRDGNFLIEGDDTGLILDGLLTISGGTLDMASGAGNGNNFIEYSVSGNAEIDITDGVLDVGSQVRRGLLSTSGVLKYNQSGGVARFGINSAPEQNRGVFEVLNTGSEFNHTAGDFIVVRQNGSTTTASLRLEPDSYNFTGSTLTIGDGSTPAGQSQIGINATVPLNNLLITGNNNLNARTFINPLTVNNLEVENNGRFSANGLDLTINQDFTVDGTFNNQGDGINQQTTFFNTSSSQTILGTGNISFWNVDVTGNGMVSFEHNATIENNLNILDGILNTNAIALNLEGDLIHDGEHQSTVAGPGIVFNGGATQNIARSVNGQSTFGTITIDNGNGVEVTAGQNDFEINHKVILVSGVFDIGSNLLIMDEDALFENGSGGTSVSDFNVNNMITVNTSLIDKGVRKIYPDNFSGSFLYPVGLLNYTPAVVNATDIDGNGFITIKPIDNFSDGITDDDDELCAGATDYDDTQNVLQYYWLVKSQSVTNFNGSFLMYHNDDLESINNSEGLDLNNYAPARLLNADDTWDKNYTSQLFDEVANTITFQSDLTNNYTGLTSETIEGRYTAGITRDDSDALLCGSAIPNVVPLFETLTGIADGNVDNGGSYDGGAAPSVGQSPDLVVRGNYTLVLNDNFRRFRKVTIEENATLEINGTFGHNLGTIEGNGTLKLVDDASFPAGDYEDFFPDSNCSDGGGLEYENNDTGNDITILAEGFTNLQRLVLSGNGKKVMSNNTSVNICENLELTGGDFEMANNSELRVKGDVIKNGGSGFNAEFTNATIVMDGNTNQFISGAFTGLEAFNILEVDKSGGSLSVIDGGNNDVEISGEIKFINGLINTNTDNSLILQNSATLSGYKTSSHVNGPLIRNLNASTASQFDPFPVGQGGRYGLIEVSYIQTTDDWTATFFDESPEENTDIGTLNSNLAGPNPVVSANQYWDLTSASSNMANVKIYWDVSSNIADGSASVSESLNELRVVRFKPGSSGEWEDQGASSVSGNQNNGQLTSNTRFDFSTNYITFGAGDADNNSLPVELVFFTAENNGNRIDLKWQTASEFDNDFFEIQRSFDGKTFELIGIVEGNGTVNHSVDYLYQDFSPLAGESYYRLRQVDFNGDFEYSPVVKVNRKETSNLALVPNPTTDQAIYLKLSGFHGEQLVQVKIFDLQGRLYYSNSHKPADLGQKALPVSETMHAGIYMVEVVQGNTVKQMRLAIR</sequence>
<dbReference type="Proteomes" id="UP000611723">
    <property type="component" value="Unassembled WGS sequence"/>
</dbReference>
<dbReference type="RefSeq" id="WP_201429580.1">
    <property type="nucleotide sequence ID" value="NZ_JAEQBW010000001.1"/>
</dbReference>
<feature type="region of interest" description="Disordered" evidence="1">
    <location>
        <begin position="1424"/>
        <end position="1453"/>
    </location>
</feature>
<dbReference type="GO" id="GO:0004553">
    <property type="term" value="F:hydrolase activity, hydrolyzing O-glycosyl compounds"/>
    <property type="evidence" value="ECO:0007669"/>
    <property type="project" value="UniProtKB-ARBA"/>
</dbReference>
<organism evidence="3 4">
    <name type="scientific">Marivirga aurantiaca</name>
    <dbReference type="NCBI Taxonomy" id="2802615"/>
    <lineage>
        <taxon>Bacteria</taxon>
        <taxon>Pseudomonadati</taxon>
        <taxon>Bacteroidota</taxon>
        <taxon>Cytophagia</taxon>
        <taxon>Cytophagales</taxon>
        <taxon>Marivirgaceae</taxon>
        <taxon>Marivirga</taxon>
    </lineage>
</organism>
<dbReference type="NCBIfam" id="TIGR04183">
    <property type="entry name" value="Por_Secre_tail"/>
    <property type="match status" value="1"/>
</dbReference>
<proteinExistence type="predicted"/>
<keyword evidence="2" id="KW-0732">Signal</keyword>
<evidence type="ECO:0000256" key="1">
    <source>
        <dbReference type="SAM" id="MobiDB-lite"/>
    </source>
</evidence>
<dbReference type="GO" id="GO:0005975">
    <property type="term" value="P:carbohydrate metabolic process"/>
    <property type="evidence" value="ECO:0007669"/>
    <property type="project" value="UniProtKB-ARBA"/>
</dbReference>
<dbReference type="InterPro" id="IPR026444">
    <property type="entry name" value="Secre_tail"/>
</dbReference>
<feature type="signal peptide" evidence="2">
    <location>
        <begin position="1"/>
        <end position="24"/>
    </location>
</feature>
<gene>
    <name evidence="3" type="ORF">JKA74_02500</name>
</gene>
<protein>
    <submittedName>
        <fullName evidence="3">T9SS type A sorting domain-containing protein</fullName>
    </submittedName>
</protein>
<comment type="caution">
    <text evidence="3">The sequence shown here is derived from an EMBL/GenBank/DDBJ whole genome shotgun (WGS) entry which is preliminary data.</text>
</comment>
<keyword evidence="4" id="KW-1185">Reference proteome</keyword>
<dbReference type="EMBL" id="JAEQBW010000001">
    <property type="protein sequence ID" value="MBK6263894.1"/>
    <property type="molecule type" value="Genomic_DNA"/>
</dbReference>
<reference evidence="3" key="1">
    <citation type="submission" date="2021-01" db="EMBL/GenBank/DDBJ databases">
        <title>Marivirga aurantiaca sp. nov., isolated from intertidal surface sediments.</title>
        <authorList>
            <person name="Zhang M."/>
        </authorList>
    </citation>
    <scope>NUCLEOTIDE SEQUENCE</scope>
    <source>
        <strain evidence="3">S37H4</strain>
    </source>
</reference>